<dbReference type="SUPFAM" id="SSF53474">
    <property type="entry name" value="alpha/beta-Hydrolases"/>
    <property type="match status" value="1"/>
</dbReference>
<dbReference type="InterPro" id="IPR050565">
    <property type="entry name" value="LYPA1-2/EST-like"/>
</dbReference>
<dbReference type="EMBL" id="JAIHOM010000013">
    <property type="protein sequence ID" value="MCW6035417.1"/>
    <property type="molecule type" value="Genomic_DNA"/>
</dbReference>
<dbReference type="Proteomes" id="UP001526426">
    <property type="component" value="Unassembled WGS sequence"/>
</dbReference>
<comment type="similarity">
    <text evidence="1">Belongs to the AB hydrolase superfamily. AB hydrolase 2 family.</text>
</comment>
<name>A0ABT3L1U5_9CYAN</name>
<sequence>MILSLEALYLPPSSGNPPSHLLIALHGWGANAHDLVSLAAFLHLPHYGMFFPNAPYEHPYSPTGRSWYDLEAEDYTGLPESRQQLLDWLQETSQTAQIPPSRIVLCGFSQGGAMTLDVGLALPCAALCSLSGYLHAPPQATPPLPPVFMAHGRLDRVVPIQQAQQARTLLTQLGVKLDYHEFNMAHEIQHPVIQALQQFLDREI</sequence>
<protein>
    <recommendedName>
        <fullName evidence="3">Phospholipase/carboxylesterase/thioesterase domain-containing protein</fullName>
    </recommendedName>
</protein>
<evidence type="ECO:0000313" key="4">
    <source>
        <dbReference type="EMBL" id="MCW6035417.1"/>
    </source>
</evidence>
<evidence type="ECO:0000313" key="5">
    <source>
        <dbReference type="Proteomes" id="UP001526426"/>
    </source>
</evidence>
<evidence type="ECO:0000259" key="3">
    <source>
        <dbReference type="Pfam" id="PF02230"/>
    </source>
</evidence>
<dbReference type="PANTHER" id="PTHR10655">
    <property type="entry name" value="LYSOPHOSPHOLIPASE-RELATED"/>
    <property type="match status" value="1"/>
</dbReference>
<evidence type="ECO:0000256" key="2">
    <source>
        <dbReference type="ARBA" id="ARBA00022801"/>
    </source>
</evidence>
<dbReference type="InterPro" id="IPR003140">
    <property type="entry name" value="PLipase/COase/thioEstase"/>
</dbReference>
<dbReference type="PANTHER" id="PTHR10655:SF17">
    <property type="entry name" value="LYSOPHOSPHOLIPASE-LIKE PROTEIN 1"/>
    <property type="match status" value="1"/>
</dbReference>
<reference evidence="4 5" key="1">
    <citation type="submission" date="2021-08" db="EMBL/GenBank/DDBJ databases">
        <title>Draft genome sequence of Spirulina subsalsa with high tolerance to salinity and hype-accumulation of phycocyanin.</title>
        <authorList>
            <person name="Pei H."/>
            <person name="Jiang L."/>
        </authorList>
    </citation>
    <scope>NUCLEOTIDE SEQUENCE [LARGE SCALE GENOMIC DNA]</scope>
    <source>
        <strain evidence="4 5">FACHB-351</strain>
    </source>
</reference>
<comment type="caution">
    <text evidence="4">The sequence shown here is derived from an EMBL/GenBank/DDBJ whole genome shotgun (WGS) entry which is preliminary data.</text>
</comment>
<keyword evidence="2" id="KW-0378">Hydrolase</keyword>
<dbReference type="Pfam" id="PF02230">
    <property type="entry name" value="Abhydrolase_2"/>
    <property type="match status" value="1"/>
</dbReference>
<organism evidence="4 5">
    <name type="scientific">Spirulina subsalsa FACHB-351</name>
    <dbReference type="NCBI Taxonomy" id="234711"/>
    <lineage>
        <taxon>Bacteria</taxon>
        <taxon>Bacillati</taxon>
        <taxon>Cyanobacteriota</taxon>
        <taxon>Cyanophyceae</taxon>
        <taxon>Spirulinales</taxon>
        <taxon>Spirulinaceae</taxon>
        <taxon>Spirulina</taxon>
    </lineage>
</organism>
<feature type="domain" description="Phospholipase/carboxylesterase/thioesterase" evidence="3">
    <location>
        <begin position="14"/>
        <end position="201"/>
    </location>
</feature>
<gene>
    <name evidence="4" type="ORF">K4A83_03885</name>
</gene>
<accession>A0ABT3L1U5</accession>
<proteinExistence type="inferred from homology"/>
<keyword evidence="5" id="KW-1185">Reference proteome</keyword>
<dbReference type="InterPro" id="IPR029058">
    <property type="entry name" value="AB_hydrolase_fold"/>
</dbReference>
<evidence type="ECO:0000256" key="1">
    <source>
        <dbReference type="ARBA" id="ARBA00006499"/>
    </source>
</evidence>
<dbReference type="Gene3D" id="3.40.50.1820">
    <property type="entry name" value="alpha/beta hydrolase"/>
    <property type="match status" value="1"/>
</dbReference>